<dbReference type="EMBL" id="NGUO01000016">
    <property type="protein sequence ID" value="OWS69414.1"/>
    <property type="molecule type" value="Genomic_DNA"/>
</dbReference>
<dbReference type="GO" id="GO:0003677">
    <property type="term" value="F:DNA binding"/>
    <property type="evidence" value="ECO:0007669"/>
    <property type="project" value="InterPro"/>
</dbReference>
<dbReference type="InterPro" id="IPR002694">
    <property type="entry name" value="Znf_CHC2"/>
</dbReference>
<sequence length="140" mass="15760">MTPIENFLARLDKLKQVGNGDWVACCPAHDDKHPSLSISEKGETFVVKCHSHHCGGIEIMESVGLTASDFYEKVDPPVHMRSVKRRWSPRQICELGGESMSNVALLLERLMTTGLWDDEIDLLRLEGQMLITLFDEVNHG</sequence>
<dbReference type="GO" id="GO:0008270">
    <property type="term" value="F:zinc ion binding"/>
    <property type="evidence" value="ECO:0007669"/>
    <property type="project" value="InterPro"/>
</dbReference>
<evidence type="ECO:0000313" key="3">
    <source>
        <dbReference type="Proteomes" id="UP000198104"/>
    </source>
</evidence>
<dbReference type="AlphaFoldDB" id="A0A254PSX8"/>
<dbReference type="RefSeq" id="WP_088528078.1">
    <property type="nucleotide sequence ID" value="NZ_NGUO01000016.1"/>
</dbReference>
<keyword evidence="3" id="KW-1185">Reference proteome</keyword>
<dbReference type="Gene3D" id="3.90.580.10">
    <property type="entry name" value="Zinc finger, CHC2-type domain"/>
    <property type="match status" value="1"/>
</dbReference>
<comment type="caution">
    <text evidence="2">The sequence shown here is derived from an EMBL/GenBank/DDBJ whole genome shotgun (WGS) entry which is preliminary data.</text>
</comment>
<organism evidence="2 3">
    <name type="scientific">Polynucleobacter aenigmaticus</name>
    <dbReference type="NCBI Taxonomy" id="1743164"/>
    <lineage>
        <taxon>Bacteria</taxon>
        <taxon>Pseudomonadati</taxon>
        <taxon>Pseudomonadota</taxon>
        <taxon>Betaproteobacteria</taxon>
        <taxon>Burkholderiales</taxon>
        <taxon>Burkholderiaceae</taxon>
        <taxon>Polynucleobacter</taxon>
    </lineage>
</organism>
<dbReference type="GO" id="GO:0006260">
    <property type="term" value="P:DNA replication"/>
    <property type="evidence" value="ECO:0007669"/>
    <property type="project" value="InterPro"/>
</dbReference>
<dbReference type="Pfam" id="PF01807">
    <property type="entry name" value="Zn_ribbon_DnaG"/>
    <property type="match status" value="1"/>
</dbReference>
<dbReference type="Proteomes" id="UP000198104">
    <property type="component" value="Unassembled WGS sequence"/>
</dbReference>
<name>A0A254PSX8_9BURK</name>
<evidence type="ECO:0000313" key="2">
    <source>
        <dbReference type="EMBL" id="OWS69414.1"/>
    </source>
</evidence>
<dbReference type="InterPro" id="IPR036977">
    <property type="entry name" value="DNA_primase_Znf_CHC2"/>
</dbReference>
<reference evidence="2 3" key="1">
    <citation type="submission" date="2017-05" db="EMBL/GenBank/DDBJ databases">
        <title>Polynucleobacter sp. MWH-K35W1 isolated from the permanently anoxic monimolimnion of a meromictic lake.</title>
        <authorList>
            <person name="Hahn M.W."/>
        </authorList>
    </citation>
    <scope>NUCLEOTIDE SEQUENCE [LARGE SCALE GENOMIC DNA]</scope>
    <source>
        <strain evidence="2 3">MWH-K35W1</strain>
    </source>
</reference>
<evidence type="ECO:0000259" key="1">
    <source>
        <dbReference type="Pfam" id="PF01807"/>
    </source>
</evidence>
<dbReference type="GO" id="GO:0003899">
    <property type="term" value="F:DNA-directed RNA polymerase activity"/>
    <property type="evidence" value="ECO:0007669"/>
    <property type="project" value="InterPro"/>
</dbReference>
<accession>A0A254PSX8</accession>
<feature type="domain" description="Zinc finger CHC2-type" evidence="1">
    <location>
        <begin position="13"/>
        <end position="72"/>
    </location>
</feature>
<dbReference type="SUPFAM" id="SSF57783">
    <property type="entry name" value="Zinc beta-ribbon"/>
    <property type="match status" value="1"/>
</dbReference>
<dbReference type="OrthoDB" id="784829at2"/>
<gene>
    <name evidence="2" type="ORF">CBI30_09570</name>
</gene>
<protein>
    <recommendedName>
        <fullName evidence="1">Zinc finger CHC2-type domain-containing protein</fullName>
    </recommendedName>
</protein>
<proteinExistence type="predicted"/>